<dbReference type="PANTHER" id="PTHR48430">
    <property type="entry name" value="PARTNER OF XRN-2 PROTEIN 1"/>
    <property type="match status" value="1"/>
</dbReference>
<feature type="domain" description="XRN2-binding (XTBD)" evidence="2">
    <location>
        <begin position="21"/>
        <end position="113"/>
    </location>
</feature>
<dbReference type="PANTHER" id="PTHR48430:SF1">
    <property type="entry name" value="PARTNER OF XRN-2 PROTEIN 1"/>
    <property type="match status" value="1"/>
</dbReference>
<dbReference type="EMBL" id="AKHW03000533">
    <property type="protein sequence ID" value="KYO46132.1"/>
    <property type="molecule type" value="Genomic_DNA"/>
</dbReference>
<comment type="similarity">
    <text evidence="1">Belongs to the CARF family.</text>
</comment>
<keyword evidence="4" id="KW-1185">Reference proteome</keyword>
<dbReference type="Proteomes" id="UP000050525">
    <property type="component" value="Unassembled WGS sequence"/>
</dbReference>
<dbReference type="PROSITE" id="PS51827">
    <property type="entry name" value="XTBD"/>
    <property type="match status" value="1"/>
</dbReference>
<evidence type="ECO:0000259" key="2">
    <source>
        <dbReference type="PROSITE" id="PS51827"/>
    </source>
</evidence>
<gene>
    <name evidence="3" type="primary">CDKN2AIP</name>
    <name evidence="3" type="ORF">Y1Q_0021693</name>
</gene>
<comment type="caution">
    <text evidence="3">The sequence shown here is derived from an EMBL/GenBank/DDBJ whole genome shotgun (WGS) entry which is preliminary data.</text>
</comment>
<dbReference type="Pfam" id="PF11952">
    <property type="entry name" value="XTBD"/>
    <property type="match status" value="1"/>
</dbReference>
<dbReference type="AlphaFoldDB" id="A0A151PAS0"/>
<protein>
    <submittedName>
        <fullName evidence="3">CDKN2A-interacting protein</fullName>
    </submittedName>
</protein>
<dbReference type="eggNOG" id="ENOG502S4FT">
    <property type="taxonomic scope" value="Eukaryota"/>
</dbReference>
<reference evidence="3 4" key="1">
    <citation type="journal article" date="2012" name="Genome Biol.">
        <title>Sequencing three crocodilian genomes to illuminate the evolution of archosaurs and amniotes.</title>
        <authorList>
            <person name="St John J.A."/>
            <person name="Braun E.L."/>
            <person name="Isberg S.R."/>
            <person name="Miles L.G."/>
            <person name="Chong A.Y."/>
            <person name="Gongora J."/>
            <person name="Dalzell P."/>
            <person name="Moran C."/>
            <person name="Bed'hom B."/>
            <person name="Abzhanov A."/>
            <person name="Burgess S.C."/>
            <person name="Cooksey A.M."/>
            <person name="Castoe T.A."/>
            <person name="Crawford N.G."/>
            <person name="Densmore L.D."/>
            <person name="Drew J.C."/>
            <person name="Edwards S.V."/>
            <person name="Faircloth B.C."/>
            <person name="Fujita M.K."/>
            <person name="Greenwold M.J."/>
            <person name="Hoffmann F.G."/>
            <person name="Howard J.M."/>
            <person name="Iguchi T."/>
            <person name="Janes D.E."/>
            <person name="Khan S.Y."/>
            <person name="Kohno S."/>
            <person name="de Koning A.J."/>
            <person name="Lance S.L."/>
            <person name="McCarthy F.M."/>
            <person name="McCormack J.E."/>
            <person name="Merchant M.E."/>
            <person name="Peterson D.G."/>
            <person name="Pollock D.D."/>
            <person name="Pourmand N."/>
            <person name="Raney B.J."/>
            <person name="Roessler K.A."/>
            <person name="Sanford J.R."/>
            <person name="Sawyer R.H."/>
            <person name="Schmidt C.J."/>
            <person name="Triplett E.W."/>
            <person name="Tuberville T.D."/>
            <person name="Venegas-Anaya M."/>
            <person name="Howard J.T."/>
            <person name="Jarvis E.D."/>
            <person name="Guillette L.J.Jr."/>
            <person name="Glenn T.C."/>
            <person name="Green R.E."/>
            <person name="Ray D.A."/>
        </authorList>
    </citation>
    <scope>NUCLEOTIDE SEQUENCE [LARGE SCALE GENOMIC DNA]</scope>
    <source>
        <strain evidence="3">KSC_2009_1</strain>
    </source>
</reference>
<name>A0A151PAS0_ALLMI</name>
<evidence type="ECO:0000313" key="3">
    <source>
        <dbReference type="EMBL" id="KYO46132.1"/>
    </source>
</evidence>
<sequence>MAGAEGGAEPLGRSRAELAWVEALRGDCEPEQHWRHRREFLLRNVAAPPPAPGSAELQRLVSLSMVWANYVFLGCRYPAQVMAKALDMAHGLVVNSAPAHSAATTTHHLVAKKG</sequence>
<evidence type="ECO:0000313" key="4">
    <source>
        <dbReference type="Proteomes" id="UP000050525"/>
    </source>
</evidence>
<proteinExistence type="inferred from homology"/>
<evidence type="ECO:0000256" key="1">
    <source>
        <dbReference type="ARBA" id="ARBA00010053"/>
    </source>
</evidence>
<accession>A0A151PAS0</accession>
<dbReference type="InterPro" id="IPR021859">
    <property type="entry name" value="XTBD"/>
</dbReference>
<organism evidence="3 4">
    <name type="scientific">Alligator mississippiensis</name>
    <name type="common">American alligator</name>
    <dbReference type="NCBI Taxonomy" id="8496"/>
    <lineage>
        <taxon>Eukaryota</taxon>
        <taxon>Metazoa</taxon>
        <taxon>Chordata</taxon>
        <taxon>Craniata</taxon>
        <taxon>Vertebrata</taxon>
        <taxon>Euteleostomi</taxon>
        <taxon>Archelosauria</taxon>
        <taxon>Archosauria</taxon>
        <taxon>Crocodylia</taxon>
        <taxon>Alligatoridae</taxon>
        <taxon>Alligatorinae</taxon>
        <taxon>Alligator</taxon>
    </lineage>
</organism>